<feature type="non-terminal residue" evidence="2">
    <location>
        <position position="1"/>
    </location>
</feature>
<sequence>VNGKLRRTWRRQVSERFTSRNRRMTLTLNQTMSLRSDVEFKSPKISRKDEERTSIVNGDHKRSDNSVVDV</sequence>
<name>A0A8B6CN51_MYTGA</name>
<accession>A0A8B6CN51</accession>
<dbReference type="AlphaFoldDB" id="A0A8B6CN51"/>
<organism evidence="2 3">
    <name type="scientific">Mytilus galloprovincialis</name>
    <name type="common">Mediterranean mussel</name>
    <dbReference type="NCBI Taxonomy" id="29158"/>
    <lineage>
        <taxon>Eukaryota</taxon>
        <taxon>Metazoa</taxon>
        <taxon>Spiralia</taxon>
        <taxon>Lophotrochozoa</taxon>
        <taxon>Mollusca</taxon>
        <taxon>Bivalvia</taxon>
        <taxon>Autobranchia</taxon>
        <taxon>Pteriomorphia</taxon>
        <taxon>Mytilida</taxon>
        <taxon>Mytiloidea</taxon>
        <taxon>Mytilidae</taxon>
        <taxon>Mytilinae</taxon>
        <taxon>Mytilus</taxon>
    </lineage>
</organism>
<dbReference type="EMBL" id="UYJE01001986">
    <property type="protein sequence ID" value="VDI06936.1"/>
    <property type="molecule type" value="Genomic_DNA"/>
</dbReference>
<protein>
    <submittedName>
        <fullName evidence="2">Uncharacterized protein</fullName>
    </submittedName>
</protein>
<feature type="compositionally biased region" description="Basic and acidic residues" evidence="1">
    <location>
        <begin position="39"/>
        <end position="64"/>
    </location>
</feature>
<evidence type="ECO:0000313" key="2">
    <source>
        <dbReference type="EMBL" id="VDI06936.1"/>
    </source>
</evidence>
<dbReference type="Proteomes" id="UP000596742">
    <property type="component" value="Unassembled WGS sequence"/>
</dbReference>
<gene>
    <name evidence="2" type="ORF">MGAL_10B022745</name>
</gene>
<proteinExistence type="predicted"/>
<feature type="region of interest" description="Disordered" evidence="1">
    <location>
        <begin position="39"/>
        <end position="70"/>
    </location>
</feature>
<keyword evidence="3" id="KW-1185">Reference proteome</keyword>
<reference evidence="2" key="1">
    <citation type="submission" date="2018-11" db="EMBL/GenBank/DDBJ databases">
        <authorList>
            <person name="Alioto T."/>
            <person name="Alioto T."/>
        </authorList>
    </citation>
    <scope>NUCLEOTIDE SEQUENCE</scope>
</reference>
<evidence type="ECO:0000256" key="1">
    <source>
        <dbReference type="SAM" id="MobiDB-lite"/>
    </source>
</evidence>
<evidence type="ECO:0000313" key="3">
    <source>
        <dbReference type="Proteomes" id="UP000596742"/>
    </source>
</evidence>
<comment type="caution">
    <text evidence="2">The sequence shown here is derived from an EMBL/GenBank/DDBJ whole genome shotgun (WGS) entry which is preliminary data.</text>
</comment>